<keyword evidence="5" id="KW-1185">Reference proteome</keyword>
<keyword evidence="2" id="KW-1133">Transmembrane helix</keyword>
<feature type="compositionally biased region" description="Low complexity" evidence="1">
    <location>
        <begin position="209"/>
        <end position="219"/>
    </location>
</feature>
<keyword evidence="2" id="KW-0472">Membrane</keyword>
<feature type="transmembrane region" description="Helical" evidence="2">
    <location>
        <begin position="1615"/>
        <end position="1638"/>
    </location>
</feature>
<dbReference type="Proteomes" id="UP000664495">
    <property type="component" value="Unassembled WGS sequence"/>
</dbReference>
<dbReference type="Pfam" id="PF17802">
    <property type="entry name" value="SpaA"/>
    <property type="match status" value="1"/>
</dbReference>
<feature type="region of interest" description="Disordered" evidence="1">
    <location>
        <begin position="319"/>
        <end position="339"/>
    </location>
</feature>
<feature type="region of interest" description="Disordered" evidence="1">
    <location>
        <begin position="344"/>
        <end position="363"/>
    </location>
</feature>
<dbReference type="RefSeq" id="WP_207106742.1">
    <property type="nucleotide sequence ID" value="NZ_JAFLVR010000002.1"/>
</dbReference>
<evidence type="ECO:0000256" key="2">
    <source>
        <dbReference type="SAM" id="Phobius"/>
    </source>
</evidence>
<proteinExistence type="predicted"/>
<feature type="compositionally biased region" description="Basic and acidic residues" evidence="1">
    <location>
        <begin position="319"/>
        <end position="329"/>
    </location>
</feature>
<dbReference type="InterPro" id="IPR041033">
    <property type="entry name" value="SpaA_PFL_dom_1"/>
</dbReference>
<evidence type="ECO:0000313" key="4">
    <source>
        <dbReference type="EMBL" id="MBO0450934.1"/>
    </source>
</evidence>
<protein>
    <recommendedName>
        <fullName evidence="3">SpaA-like prealbumin fold domain-containing protein</fullName>
    </recommendedName>
</protein>
<evidence type="ECO:0000313" key="5">
    <source>
        <dbReference type="Proteomes" id="UP000664495"/>
    </source>
</evidence>
<gene>
    <name evidence="4" type="ORF">JZO85_01555</name>
</gene>
<dbReference type="EMBL" id="JAFLVR010000002">
    <property type="protein sequence ID" value="MBO0450934.1"/>
    <property type="molecule type" value="Genomic_DNA"/>
</dbReference>
<dbReference type="SUPFAM" id="SSF49478">
    <property type="entry name" value="Cna protein B-type domain"/>
    <property type="match status" value="1"/>
</dbReference>
<evidence type="ECO:0000256" key="1">
    <source>
        <dbReference type="SAM" id="MobiDB-lite"/>
    </source>
</evidence>
<accession>A0ABS3HBV2</accession>
<feature type="compositionally biased region" description="Basic and acidic residues" evidence="1">
    <location>
        <begin position="286"/>
        <end position="299"/>
    </location>
</feature>
<feature type="region of interest" description="Disordered" evidence="1">
    <location>
        <begin position="198"/>
        <end position="299"/>
    </location>
</feature>
<keyword evidence="2" id="KW-0812">Transmembrane</keyword>
<sequence length="1646" mass="180514">MKKVNKSQKMLIILPIVILLGVFIFVVTPKGPILKALSSRDLVDVSPIGDKNDQDQLIETTKNSSLIKVVAKETGIYKVKKEPGYSLTLIDEKNEQLTVSILDEKNYMTTFYGSDSGQEALSDSKTGSSEIKEKAPEFAQITSSGELDSYYLNLEKGSSLYLRVERNGSDATKVELQNRKDEKNSQVLVNFIVDKETKESTKGKEDSSEQVSEETQSSLTEEKINSSEDAVDQSSSSEKTKTIEKENPKDIEEKNESSTQKKTEDESPDQASIASPKNYEKVLFVETKETDKTDKELEKGDYTEKDSLKKPVFFKSTATHDENKTKSEQDSPIIIRDANLSVKTGTADFDNDDSPGNDSREDNDIVRTFDQISYLTSFSIQNIKKDVEYTDIRYRVIAEMPNAVEVKDSIPRNHGEIANGTYIDSAEGDSSQSSRGVMESMISDSGQVFVPVILNVYGSNQGVKIQPIIKLEIVDAKNVKTGEIENINAVYDMNSLSNLKSPITTVSAKPSVGVKLTQGEVKDSSVFGVTNDKVASYDVGIATTLQPLPGKKDYKGSTFPKGPITYQIKQKGSANAGDLTTAQYNPFTMKAYAPAINNRSQGSWKKTGTVNVDKFTRPLDIPNANTGAIYMSQPEVNVEKIGVYNSGDFVSTNGTYTTDVSNSNYVGILNPYTYNMTGNRTQTAMAKSFSSLEMVFYWDKTKTINASLANKWTQYTMTLYVDKVSYDGISTSNDSSISYQNNVTPSGSYWGYTTILSPSDSGYKIEGSYYSSSTPGQGRTVENFGNSQVSTGQAVYLSRYDATSNTTIAKSSNSILEWDPTAFEYDKSRAALFDLWSTKNGSYILKYGIAKSLKQTPPYTMRVSQVDSDKLLYDWYDSPDEAEKQGSISAVYAEAAYDHDPSVYKNLTVGMKVPVIVIANSGDKSKSGQPIVVTGSHKFFKENGGILYQAPAETANNGYSSAKNGFYTNVKGYGTYVPTRFDSSGNIVGKVTDYMDYWNFIGDSAYVKNMAITTKTEVFEKVYQSNQDIDIKVTGVMTGSDTVTYDGALTTTLPKGISYKPDSSVDGNGNKLPEPTITVNEGGTTSLRWVFNELTNDQRKLGIEVKFKAKSDFSQLSFKESGYTNSLVVKTVGEMWVSGNPTLNDKSTEGIRSSQDDFIIMLIQQVILSKKANKPAIELGETDPLGVDNTITYKVKILNNSAAAIPEAKLLDVLPYDGDSRGTKLSGAYTIEEISVSEPAATISYTNSTADEKTDPNTISGWSNYVSGTTPTTSIKNAKAVLVSIPSLGVGKEVELTVKLKPTDQKAGDVFVNDASMNSKLNLPIESQAVWTRVYGRELTGVVWFDDNLDGLIGNKSAGGLEEFAKDIPVKLYRTSLADENYKDKLVEASLTGEKFVDASGKSLIKTDKDGKYAFAAIPEGTYVAEFVIGDRVEKKEFHVTKQLVGDDPTKNSKADPTTYKTPGYKAPLLENLNSIENVDTPTYKINNVNLGLIRPATLRLFKFETGSAVDANGDGKLSDEEKATGKPLKGATFEIYKKGETTPLGTVDTDTNGYLMFEYLYKGSYQLKEIKAPEGYELIKEPIDVEVVEGNQNIALFASDDKSTELPFTGANKWVLGLLIGAAITMVAGFGGITYYYRQPKKKGE</sequence>
<feature type="compositionally biased region" description="Basic and acidic residues" evidence="1">
    <location>
        <begin position="238"/>
        <end position="265"/>
    </location>
</feature>
<dbReference type="Gene3D" id="2.60.40.10">
    <property type="entry name" value="Immunoglobulins"/>
    <property type="match status" value="2"/>
</dbReference>
<comment type="caution">
    <text evidence="4">The sequence shown here is derived from an EMBL/GenBank/DDBJ whole genome shotgun (WGS) entry which is preliminary data.</text>
</comment>
<feature type="compositionally biased region" description="Basic and acidic residues" evidence="1">
    <location>
        <begin position="198"/>
        <end position="207"/>
    </location>
</feature>
<name>A0ABS3HBV2_9ENTE</name>
<evidence type="ECO:0000259" key="3">
    <source>
        <dbReference type="Pfam" id="PF17802"/>
    </source>
</evidence>
<dbReference type="InterPro" id="IPR013783">
    <property type="entry name" value="Ig-like_fold"/>
</dbReference>
<organism evidence="4 5">
    <name type="scientific">Candidatus Enterococcus murrayae</name>
    <dbReference type="NCBI Taxonomy" id="2815321"/>
    <lineage>
        <taxon>Bacteria</taxon>
        <taxon>Bacillati</taxon>
        <taxon>Bacillota</taxon>
        <taxon>Bacilli</taxon>
        <taxon>Lactobacillales</taxon>
        <taxon>Enterococcaceae</taxon>
        <taxon>Enterococcus</taxon>
    </lineage>
</organism>
<feature type="transmembrane region" description="Helical" evidence="2">
    <location>
        <begin position="12"/>
        <end position="29"/>
    </location>
</feature>
<feature type="domain" description="SpaA-like prealbumin fold" evidence="3">
    <location>
        <begin position="1517"/>
        <end position="1595"/>
    </location>
</feature>
<reference evidence="4 5" key="1">
    <citation type="submission" date="2021-03" db="EMBL/GenBank/DDBJ databases">
        <title>Enterococcal diversity collection.</title>
        <authorList>
            <person name="Gilmore M.S."/>
            <person name="Schwartzman J."/>
            <person name="Van Tyne D."/>
            <person name="Martin M."/>
            <person name="Earl A.M."/>
            <person name="Manson A.L."/>
            <person name="Straub T."/>
            <person name="Salamzade R."/>
            <person name="Saavedra J."/>
            <person name="Lebreton F."/>
            <person name="Prichula J."/>
            <person name="Schaufler K."/>
            <person name="Gaca A."/>
            <person name="Sgardioli B."/>
            <person name="Wagenaar J."/>
            <person name="Strong T."/>
        </authorList>
    </citation>
    <scope>NUCLEOTIDE SEQUENCE [LARGE SCALE GENOMIC DNA]</scope>
    <source>
        <strain evidence="4 5">MJM16</strain>
    </source>
</reference>